<dbReference type="Proteomes" id="UP000050430">
    <property type="component" value="Unassembled WGS sequence"/>
</dbReference>
<keyword evidence="7" id="KW-0067">ATP-binding</keyword>
<dbReference type="EC" id="2.7.6.3" evidence="3"/>
<proteinExistence type="predicted"/>
<keyword evidence="4" id="KW-0808">Transferase</keyword>
<dbReference type="Pfam" id="PF01288">
    <property type="entry name" value="HPPK"/>
    <property type="match status" value="1"/>
</dbReference>
<dbReference type="PANTHER" id="PTHR43071">
    <property type="entry name" value="2-AMINO-4-HYDROXY-6-HYDROXYMETHYLDIHYDROPTERIDINE PYROPHOSPHOKINASE"/>
    <property type="match status" value="1"/>
</dbReference>
<dbReference type="SUPFAM" id="SSF55083">
    <property type="entry name" value="6-hydroxymethyl-7,8-dihydropterin pyrophosphokinase, HPPK"/>
    <property type="match status" value="1"/>
</dbReference>
<protein>
    <recommendedName>
        <fullName evidence="3">2-amino-4-hydroxy-6-hydroxymethyldihydropteridine diphosphokinase</fullName>
        <ecNumber evidence="3">2.7.6.3</ecNumber>
    </recommendedName>
</protein>
<dbReference type="NCBIfam" id="TIGR01498">
    <property type="entry name" value="folK"/>
    <property type="match status" value="1"/>
</dbReference>
<dbReference type="GO" id="GO:0003848">
    <property type="term" value="F:2-amino-4-hydroxy-6-hydroxymethyldihydropteridine diphosphokinase activity"/>
    <property type="evidence" value="ECO:0007669"/>
    <property type="project" value="UniProtKB-EC"/>
</dbReference>
<organism evidence="10 11">
    <name type="scientific">Leptolinea tardivitalis</name>
    <dbReference type="NCBI Taxonomy" id="229920"/>
    <lineage>
        <taxon>Bacteria</taxon>
        <taxon>Bacillati</taxon>
        <taxon>Chloroflexota</taxon>
        <taxon>Anaerolineae</taxon>
        <taxon>Anaerolineales</taxon>
        <taxon>Anaerolineaceae</taxon>
        <taxon>Leptolinea</taxon>
    </lineage>
</organism>
<evidence type="ECO:0000313" key="10">
    <source>
        <dbReference type="EMBL" id="KPL72939.1"/>
    </source>
</evidence>
<evidence type="ECO:0000256" key="6">
    <source>
        <dbReference type="ARBA" id="ARBA00022777"/>
    </source>
</evidence>
<keyword evidence="6" id="KW-0418">Kinase</keyword>
<evidence type="ECO:0000256" key="7">
    <source>
        <dbReference type="ARBA" id="ARBA00022840"/>
    </source>
</evidence>
<keyword evidence="11" id="KW-1185">Reference proteome</keyword>
<evidence type="ECO:0000256" key="5">
    <source>
        <dbReference type="ARBA" id="ARBA00022741"/>
    </source>
</evidence>
<evidence type="ECO:0000256" key="3">
    <source>
        <dbReference type="ARBA" id="ARBA00013253"/>
    </source>
</evidence>
<dbReference type="CDD" id="cd00483">
    <property type="entry name" value="HPPK"/>
    <property type="match status" value="1"/>
</dbReference>
<comment type="catalytic activity">
    <reaction evidence="1">
        <text>6-hydroxymethyl-7,8-dihydropterin + ATP = (7,8-dihydropterin-6-yl)methyl diphosphate + AMP + H(+)</text>
        <dbReference type="Rhea" id="RHEA:11412"/>
        <dbReference type="ChEBI" id="CHEBI:15378"/>
        <dbReference type="ChEBI" id="CHEBI:30616"/>
        <dbReference type="ChEBI" id="CHEBI:44841"/>
        <dbReference type="ChEBI" id="CHEBI:72950"/>
        <dbReference type="ChEBI" id="CHEBI:456215"/>
        <dbReference type="EC" id="2.7.6.3"/>
    </reaction>
</comment>
<dbReference type="GO" id="GO:0016301">
    <property type="term" value="F:kinase activity"/>
    <property type="evidence" value="ECO:0007669"/>
    <property type="project" value="UniProtKB-KW"/>
</dbReference>
<dbReference type="GO" id="GO:0005524">
    <property type="term" value="F:ATP binding"/>
    <property type="evidence" value="ECO:0007669"/>
    <property type="project" value="UniProtKB-KW"/>
</dbReference>
<accession>A0A0P6XCH5</accession>
<dbReference type="GO" id="GO:0046654">
    <property type="term" value="P:tetrahydrofolate biosynthetic process"/>
    <property type="evidence" value="ECO:0007669"/>
    <property type="project" value="UniProtKB-UniPathway"/>
</dbReference>
<reference evidence="10 11" key="1">
    <citation type="submission" date="2015-07" db="EMBL/GenBank/DDBJ databases">
        <title>Genome sequence of Leptolinea tardivitalis DSM 16556.</title>
        <authorList>
            <person name="Hemp J."/>
            <person name="Ward L.M."/>
            <person name="Pace L.A."/>
            <person name="Fischer W.W."/>
        </authorList>
    </citation>
    <scope>NUCLEOTIDE SEQUENCE [LARGE SCALE GENOMIC DNA]</scope>
    <source>
        <strain evidence="10 11">YMTK-2</strain>
    </source>
</reference>
<evidence type="ECO:0000256" key="1">
    <source>
        <dbReference type="ARBA" id="ARBA00000198"/>
    </source>
</evidence>
<evidence type="ECO:0000259" key="9">
    <source>
        <dbReference type="PROSITE" id="PS00794"/>
    </source>
</evidence>
<name>A0A0P6XCH5_9CHLR</name>
<evidence type="ECO:0000256" key="8">
    <source>
        <dbReference type="ARBA" id="ARBA00022909"/>
    </source>
</evidence>
<dbReference type="UniPathway" id="UPA00077">
    <property type="reaction ID" value="UER00155"/>
</dbReference>
<dbReference type="PANTHER" id="PTHR43071:SF1">
    <property type="entry name" value="2-AMINO-4-HYDROXY-6-HYDROXYMETHYLDIHYDROPTERIDINE PYROPHOSPHOKINASE"/>
    <property type="match status" value="1"/>
</dbReference>
<evidence type="ECO:0000256" key="2">
    <source>
        <dbReference type="ARBA" id="ARBA00005051"/>
    </source>
</evidence>
<dbReference type="Gene3D" id="3.30.70.560">
    <property type="entry name" value="7,8-Dihydro-6-hydroxymethylpterin-pyrophosphokinase HPPK"/>
    <property type="match status" value="1"/>
</dbReference>
<dbReference type="STRING" id="229920.ADM99_07850"/>
<dbReference type="PROSITE" id="PS00794">
    <property type="entry name" value="HPPK"/>
    <property type="match status" value="1"/>
</dbReference>
<dbReference type="PATRIC" id="fig|229920.5.peg.1540"/>
<dbReference type="InterPro" id="IPR000550">
    <property type="entry name" value="Hppk"/>
</dbReference>
<comment type="caution">
    <text evidence="10">The sequence shown here is derived from an EMBL/GenBank/DDBJ whole genome shotgun (WGS) entry which is preliminary data.</text>
</comment>
<evidence type="ECO:0000256" key="4">
    <source>
        <dbReference type="ARBA" id="ARBA00022679"/>
    </source>
</evidence>
<comment type="pathway">
    <text evidence="2">Cofactor biosynthesis; tetrahydrofolate biosynthesis; 2-amino-4-hydroxy-6-hydroxymethyl-7,8-dihydropteridine diphosphate from 7,8-dihydroneopterin triphosphate: step 4/4.</text>
</comment>
<feature type="domain" description="7,8-dihydro-6-hydroxymethylpterin-pyrophosphokinase" evidence="9">
    <location>
        <begin position="88"/>
        <end position="99"/>
    </location>
</feature>
<dbReference type="RefSeq" id="WP_081419797.1">
    <property type="nucleotide sequence ID" value="NZ_BBYA01000008.1"/>
</dbReference>
<dbReference type="OrthoDB" id="9808041at2"/>
<gene>
    <name evidence="10" type="ORF">ADM99_07850</name>
</gene>
<sequence>MKEARVFLGVGTNLGDRSANLSNAQTAVSEFVIIEKTSRVYETAPWGLQDQPDFLNQVWEGTTTLTPLDLLHHLKEVETRLGRKPSVRYGPRLIDIDILLYSNLMFKSAELIIPHPHISERAFVLAPLADLEPDMVIPGMQHTVSQLLGRHKSHGVKPVES</sequence>
<evidence type="ECO:0000313" key="11">
    <source>
        <dbReference type="Proteomes" id="UP000050430"/>
    </source>
</evidence>
<dbReference type="AlphaFoldDB" id="A0A0P6XCH5"/>
<dbReference type="EMBL" id="LGCK01000007">
    <property type="protein sequence ID" value="KPL72939.1"/>
    <property type="molecule type" value="Genomic_DNA"/>
</dbReference>
<dbReference type="InterPro" id="IPR035907">
    <property type="entry name" value="Hppk_sf"/>
</dbReference>
<keyword evidence="5" id="KW-0547">Nucleotide-binding</keyword>
<dbReference type="GO" id="GO:0046656">
    <property type="term" value="P:folic acid biosynthetic process"/>
    <property type="evidence" value="ECO:0007669"/>
    <property type="project" value="UniProtKB-KW"/>
</dbReference>
<keyword evidence="8" id="KW-0289">Folate biosynthesis</keyword>